<sequence>MKVLTEEEMMLVAGGASQYQYQYDLDPIEIEGDPYDDPNPWVIGPTDEEAAGGYGGGSGGGNGGVSVGAEGSGSDIEVKAGADLTNLSEKITSIFDEIVSVWKELNAPTPVITSGNDSTHGANSLHYANEAIDLRANNISADLAQDLVEQLRNAVGPDYDIIYETFSNSSNNHIHVEYDPN</sequence>
<organism evidence="2 4">
    <name type="scientific">Pseudomonas tohonis</name>
    <dbReference type="NCBI Taxonomy" id="2725477"/>
    <lineage>
        <taxon>Bacteria</taxon>
        <taxon>Pseudomonadati</taxon>
        <taxon>Pseudomonadota</taxon>
        <taxon>Gammaproteobacteria</taxon>
        <taxon>Pseudomonadales</taxon>
        <taxon>Pseudomonadaceae</taxon>
        <taxon>Pseudomonas</taxon>
    </lineage>
</organism>
<dbReference type="Proteomes" id="UP001054892">
    <property type="component" value="Unassembled WGS sequence"/>
</dbReference>
<dbReference type="EMBL" id="BQKM01000016">
    <property type="protein sequence ID" value="GJN55234.1"/>
    <property type="molecule type" value="Genomic_DNA"/>
</dbReference>
<evidence type="ECO:0000313" key="4">
    <source>
        <dbReference type="Proteomes" id="UP000509383"/>
    </source>
</evidence>
<dbReference type="AlphaFoldDB" id="A0A6J4E0I5"/>
<evidence type="ECO:0000313" key="5">
    <source>
        <dbReference type="Proteomes" id="UP001054892"/>
    </source>
</evidence>
<dbReference type="EMBL" id="AP023189">
    <property type="protein sequence ID" value="BCG22081.1"/>
    <property type="molecule type" value="Genomic_DNA"/>
</dbReference>
<dbReference type="KEGG" id="ptw:TUM18999_02720"/>
<dbReference type="RefSeq" id="WP_146603003.1">
    <property type="nucleotide sequence ID" value="NZ_AP023189.1"/>
</dbReference>
<keyword evidence="5" id="KW-1185">Reference proteome</keyword>
<reference evidence="2 4" key="1">
    <citation type="submission" date="2020-05" db="EMBL/GenBank/DDBJ databases">
        <title>Characterization of novel class B3 metallo-beta-lactamase from novel Pseudomonas species.</title>
        <authorList>
            <person name="Yamada K."/>
            <person name="Aoki K."/>
            <person name="Ishii Y."/>
        </authorList>
    </citation>
    <scope>NUCLEOTIDE SEQUENCE [LARGE SCALE GENOMIC DNA]</scope>
    <source>
        <strain evidence="2 4">TUM18999</strain>
        <strain evidence="3 5">TUM20286</strain>
    </source>
</reference>
<protein>
    <recommendedName>
        <fullName evidence="6">Peptidase M15A C-terminal domain-containing protein</fullName>
    </recommendedName>
</protein>
<name>A0A6J4E0I5_9PSED</name>
<feature type="region of interest" description="Disordered" evidence="1">
    <location>
        <begin position="44"/>
        <end position="65"/>
    </location>
</feature>
<accession>A0A6J4E0I5</accession>
<evidence type="ECO:0000313" key="3">
    <source>
        <dbReference type="EMBL" id="GJN55234.1"/>
    </source>
</evidence>
<proteinExistence type="predicted"/>
<evidence type="ECO:0000256" key="1">
    <source>
        <dbReference type="SAM" id="MobiDB-lite"/>
    </source>
</evidence>
<gene>
    <name evidence="2" type="ORF">TUM18999_02720</name>
    <name evidence="3" type="ORF">TUM20286_49860</name>
</gene>
<dbReference type="Proteomes" id="UP000509383">
    <property type="component" value="Chromosome"/>
</dbReference>
<feature type="compositionally biased region" description="Gly residues" evidence="1">
    <location>
        <begin position="52"/>
        <end position="65"/>
    </location>
</feature>
<evidence type="ECO:0000313" key="2">
    <source>
        <dbReference type="EMBL" id="BCG22081.1"/>
    </source>
</evidence>
<evidence type="ECO:0008006" key="6">
    <source>
        <dbReference type="Google" id="ProtNLM"/>
    </source>
</evidence>